<evidence type="ECO:0000313" key="1">
    <source>
        <dbReference type="EMBL" id="CAG6697546.1"/>
    </source>
</evidence>
<dbReference type="EMBL" id="HBUF01333855">
    <property type="protein sequence ID" value="CAG6697546.1"/>
    <property type="molecule type" value="Transcribed_RNA"/>
</dbReference>
<dbReference type="AlphaFoldDB" id="A0A8D8U383"/>
<proteinExistence type="predicted"/>
<reference evidence="1" key="1">
    <citation type="submission" date="2021-05" db="EMBL/GenBank/DDBJ databases">
        <authorList>
            <person name="Alioto T."/>
            <person name="Alioto T."/>
            <person name="Gomez Garrido J."/>
        </authorList>
    </citation>
    <scope>NUCLEOTIDE SEQUENCE</scope>
</reference>
<accession>A0A8D8U383</accession>
<protein>
    <submittedName>
        <fullName evidence="1">Uncharacterized protein</fullName>
    </submittedName>
</protein>
<sequence>MLLTLLQLKIERFSFSNYKACDKVSIKGTSMKIQSYIGYNNMSNRKYRYERILLTFFVQRKGTETPAVMSGDLGYSKTTTVIVRPYLGQTQVCKVHLYNHKDKIEYS</sequence>
<organism evidence="1">
    <name type="scientific">Cacopsylla melanoneura</name>
    <dbReference type="NCBI Taxonomy" id="428564"/>
    <lineage>
        <taxon>Eukaryota</taxon>
        <taxon>Metazoa</taxon>
        <taxon>Ecdysozoa</taxon>
        <taxon>Arthropoda</taxon>
        <taxon>Hexapoda</taxon>
        <taxon>Insecta</taxon>
        <taxon>Pterygota</taxon>
        <taxon>Neoptera</taxon>
        <taxon>Paraneoptera</taxon>
        <taxon>Hemiptera</taxon>
        <taxon>Sternorrhyncha</taxon>
        <taxon>Psylloidea</taxon>
        <taxon>Psyllidae</taxon>
        <taxon>Psyllinae</taxon>
        <taxon>Cacopsylla</taxon>
    </lineage>
</organism>
<name>A0A8D8U383_9HEMI</name>